<proteinExistence type="predicted"/>
<dbReference type="RefSeq" id="XP_037221321.1">
    <property type="nucleotide sequence ID" value="XM_037361029.1"/>
</dbReference>
<dbReference type="Proteomes" id="UP000636479">
    <property type="component" value="Unassembled WGS sequence"/>
</dbReference>
<sequence length="437" mass="49207">MFRLLKVVGNVTTHDLVRSLERLSNATLTRKMPDRYKSFLRMSRQYDYLIRAKRAGRGHCPNGLQTTGAGGLAVQCWACPDPERNLPEGWQDAPQSDSFLYALMLTIDANFRLKNRIRSNERDDPSLCAGQGYFVLNEPYKHHLRNYVAEEDLRQYGLGSAIRSALDHRTAIGVILRHRLSVEAAFETAGQGFAAANKAPFPWAGSKAIGTDLDNYDIQFALPVWHAAAAHETSCQAANSLSHAVGVGRTNGKASREQKVDYLNFEKNVKEGDTLARKMIIAMAERDRQREQFEEVDVSLTPAMRTDWQGRLDRWNANPSAPNPYVLDGNQGRSEAQILADLKRAELEDLRAGRQAAMLGDMTAVAFIKAALQLEDMQRRITAEVKESTNLTAERSSQIDEQRASFYKKLHSWETHQRVFMPGVGALRLKEEEKRES</sequence>
<evidence type="ECO:0000313" key="1">
    <source>
        <dbReference type="EMBL" id="KAF7306302.1"/>
    </source>
</evidence>
<accession>A0A8H6W640</accession>
<keyword evidence="2" id="KW-1185">Reference proteome</keyword>
<reference evidence="1" key="1">
    <citation type="submission" date="2020-05" db="EMBL/GenBank/DDBJ databases">
        <title>Mycena genomes resolve the evolution of fungal bioluminescence.</title>
        <authorList>
            <person name="Tsai I.J."/>
        </authorList>
    </citation>
    <scope>NUCLEOTIDE SEQUENCE</scope>
    <source>
        <strain evidence="1">171206Taipei</strain>
    </source>
</reference>
<name>A0A8H6W640_9AGAR</name>
<evidence type="ECO:0000313" key="2">
    <source>
        <dbReference type="Proteomes" id="UP000636479"/>
    </source>
</evidence>
<dbReference type="GeneID" id="59343545"/>
<protein>
    <submittedName>
        <fullName evidence="1">CxC2 domain-containing protein</fullName>
    </submittedName>
</protein>
<organism evidence="1 2">
    <name type="scientific">Mycena indigotica</name>
    <dbReference type="NCBI Taxonomy" id="2126181"/>
    <lineage>
        <taxon>Eukaryota</taxon>
        <taxon>Fungi</taxon>
        <taxon>Dikarya</taxon>
        <taxon>Basidiomycota</taxon>
        <taxon>Agaricomycotina</taxon>
        <taxon>Agaricomycetes</taxon>
        <taxon>Agaricomycetidae</taxon>
        <taxon>Agaricales</taxon>
        <taxon>Marasmiineae</taxon>
        <taxon>Mycenaceae</taxon>
        <taxon>Mycena</taxon>
    </lineage>
</organism>
<gene>
    <name evidence="1" type="ORF">MIND_00421300</name>
</gene>
<dbReference type="AlphaFoldDB" id="A0A8H6W640"/>
<dbReference type="OrthoDB" id="3235114at2759"/>
<comment type="caution">
    <text evidence="1">The sequence shown here is derived from an EMBL/GenBank/DDBJ whole genome shotgun (WGS) entry which is preliminary data.</text>
</comment>
<dbReference type="EMBL" id="JACAZF010000004">
    <property type="protein sequence ID" value="KAF7306302.1"/>
    <property type="molecule type" value="Genomic_DNA"/>
</dbReference>